<feature type="compositionally biased region" description="Polar residues" evidence="2">
    <location>
        <begin position="2278"/>
        <end position="2294"/>
    </location>
</feature>
<evidence type="ECO:0000313" key="5">
    <source>
        <dbReference type="Proteomes" id="UP001566132"/>
    </source>
</evidence>
<feature type="region of interest" description="Disordered" evidence="2">
    <location>
        <begin position="1022"/>
        <end position="1081"/>
    </location>
</feature>
<organism evidence="4 5">
    <name type="scientific">Hypothenemus hampei</name>
    <name type="common">Coffee berry borer</name>
    <dbReference type="NCBI Taxonomy" id="57062"/>
    <lineage>
        <taxon>Eukaryota</taxon>
        <taxon>Metazoa</taxon>
        <taxon>Ecdysozoa</taxon>
        <taxon>Arthropoda</taxon>
        <taxon>Hexapoda</taxon>
        <taxon>Insecta</taxon>
        <taxon>Pterygota</taxon>
        <taxon>Neoptera</taxon>
        <taxon>Endopterygota</taxon>
        <taxon>Coleoptera</taxon>
        <taxon>Polyphaga</taxon>
        <taxon>Cucujiformia</taxon>
        <taxon>Curculionidae</taxon>
        <taxon>Scolytinae</taxon>
        <taxon>Hypothenemus</taxon>
    </lineage>
</organism>
<feature type="region of interest" description="Disordered" evidence="2">
    <location>
        <begin position="116"/>
        <end position="152"/>
    </location>
</feature>
<evidence type="ECO:0000256" key="2">
    <source>
        <dbReference type="SAM" id="MobiDB-lite"/>
    </source>
</evidence>
<feature type="region of interest" description="Disordered" evidence="2">
    <location>
        <begin position="2809"/>
        <end position="2841"/>
    </location>
</feature>
<feature type="coiled-coil region" evidence="1">
    <location>
        <begin position="25"/>
        <end position="59"/>
    </location>
</feature>
<feature type="region of interest" description="Disordered" evidence="2">
    <location>
        <begin position="2079"/>
        <end position="2129"/>
    </location>
</feature>
<dbReference type="InterPro" id="IPR036116">
    <property type="entry name" value="FN3_sf"/>
</dbReference>
<feature type="region of interest" description="Disordered" evidence="2">
    <location>
        <begin position="1694"/>
        <end position="1834"/>
    </location>
</feature>
<dbReference type="CDD" id="cd00063">
    <property type="entry name" value="FN3"/>
    <property type="match status" value="1"/>
</dbReference>
<feature type="compositionally biased region" description="Basic and acidic residues" evidence="2">
    <location>
        <begin position="1727"/>
        <end position="1741"/>
    </location>
</feature>
<dbReference type="PROSITE" id="PS50853">
    <property type="entry name" value="FN3"/>
    <property type="match status" value="1"/>
</dbReference>
<feature type="compositionally biased region" description="Basic and acidic residues" evidence="2">
    <location>
        <begin position="1695"/>
        <end position="1712"/>
    </location>
</feature>
<evidence type="ECO:0000313" key="4">
    <source>
        <dbReference type="EMBL" id="KAL1516635.1"/>
    </source>
</evidence>
<feature type="region of interest" description="Disordered" evidence="2">
    <location>
        <begin position="1597"/>
        <end position="1637"/>
    </location>
</feature>
<feature type="coiled-coil region" evidence="1">
    <location>
        <begin position="547"/>
        <end position="623"/>
    </location>
</feature>
<evidence type="ECO:0000256" key="1">
    <source>
        <dbReference type="SAM" id="Coils"/>
    </source>
</evidence>
<feature type="region of interest" description="Disordered" evidence="2">
    <location>
        <begin position="2278"/>
        <end position="2305"/>
    </location>
</feature>
<dbReference type="InterPro" id="IPR013783">
    <property type="entry name" value="Ig-like_fold"/>
</dbReference>
<protein>
    <recommendedName>
        <fullName evidence="3">Fibronectin type-III domain-containing protein</fullName>
    </recommendedName>
</protein>
<feature type="region of interest" description="Disordered" evidence="2">
    <location>
        <begin position="2470"/>
        <end position="2492"/>
    </location>
</feature>
<feature type="compositionally biased region" description="Basic and acidic residues" evidence="2">
    <location>
        <begin position="1424"/>
        <end position="1435"/>
    </location>
</feature>
<feature type="region of interest" description="Disordered" evidence="2">
    <location>
        <begin position="198"/>
        <end position="234"/>
    </location>
</feature>
<proteinExistence type="predicted"/>
<dbReference type="EMBL" id="JBDJPC010000001">
    <property type="protein sequence ID" value="KAL1516635.1"/>
    <property type="molecule type" value="Genomic_DNA"/>
</dbReference>
<feature type="compositionally biased region" description="Polar residues" evidence="2">
    <location>
        <begin position="1753"/>
        <end position="1768"/>
    </location>
</feature>
<dbReference type="Proteomes" id="UP001566132">
    <property type="component" value="Unassembled WGS sequence"/>
</dbReference>
<feature type="compositionally biased region" description="Pro residues" evidence="2">
    <location>
        <begin position="2474"/>
        <end position="2487"/>
    </location>
</feature>
<dbReference type="SUPFAM" id="SSF49265">
    <property type="entry name" value="Fibronectin type III"/>
    <property type="match status" value="1"/>
</dbReference>
<feature type="compositionally biased region" description="Low complexity" evidence="2">
    <location>
        <begin position="2079"/>
        <end position="2093"/>
    </location>
</feature>
<dbReference type="InterPro" id="IPR003961">
    <property type="entry name" value="FN3_dom"/>
</dbReference>
<feature type="compositionally biased region" description="Basic and acidic residues" evidence="2">
    <location>
        <begin position="1550"/>
        <end position="1561"/>
    </location>
</feature>
<gene>
    <name evidence="4" type="ORF">ABEB36_000520</name>
</gene>
<keyword evidence="5" id="KW-1185">Reference proteome</keyword>
<comment type="caution">
    <text evidence="4">The sequence shown here is derived from an EMBL/GenBank/DDBJ whole genome shotgun (WGS) entry which is preliminary data.</text>
</comment>
<feature type="compositionally biased region" description="Low complexity" evidence="2">
    <location>
        <begin position="1466"/>
        <end position="1475"/>
    </location>
</feature>
<dbReference type="Gene3D" id="2.60.40.10">
    <property type="entry name" value="Immunoglobulins"/>
    <property type="match status" value="1"/>
</dbReference>
<feature type="compositionally biased region" description="Polar residues" evidence="2">
    <location>
        <begin position="126"/>
        <end position="142"/>
    </location>
</feature>
<name>A0ABD1FCB5_HYPHA</name>
<feature type="region of interest" description="Disordered" evidence="2">
    <location>
        <begin position="852"/>
        <end position="880"/>
    </location>
</feature>
<feature type="compositionally biased region" description="Basic and acidic residues" evidence="2">
    <location>
        <begin position="1791"/>
        <end position="1823"/>
    </location>
</feature>
<feature type="region of interest" description="Disordered" evidence="2">
    <location>
        <begin position="2382"/>
        <end position="2407"/>
    </location>
</feature>
<feature type="region of interest" description="Disordered" evidence="2">
    <location>
        <begin position="1418"/>
        <end position="1475"/>
    </location>
</feature>
<keyword evidence="1" id="KW-0175">Coiled coil</keyword>
<feature type="compositionally biased region" description="Polar residues" evidence="2">
    <location>
        <begin position="1037"/>
        <end position="1074"/>
    </location>
</feature>
<feature type="compositionally biased region" description="Basic and acidic residues" evidence="2">
    <location>
        <begin position="2114"/>
        <end position="2125"/>
    </location>
</feature>
<sequence>MDSMENSCPCSSDINDPTEYLETLKKKYMLRTAKLQAQQQELERKIIKMESMIDKHEVKSLQSCPCDNNNASTTPKVFSETPVHDIEQPPVVQQCSFFQKMMENAKSILSIKCQCSSSSDTKDTSATPRTNTPITDPTSSEVPTRDNDHSIQENVVNYEETLTDKSSRTSTCTCDLSDSSTLHDVSCSCNMMESEPKVEARSQQVSVDPSSQNSSPKSQEQQLDSKPTTDSKSDKCAWNTISSELTSEGCSCEMCQCNSSFSSLGNEESDDKPILPSVSVFSDKKIAPDAQVQAVASVNNKSLQITKDTVSKCVTCCKNNSCLHKAGKGAGVQVSKTMKNRGVNIQLSQNTPKKNLPSYDKQTCLTIQQKSNVCKAACNTSYPDLGKTIAPGTNRQDNENQCAFIGSPLLSPNTPITDKKSSGKTSFDNTIKGSQNPCSCSGYSLTSNDINEIQNISDLVKKEKEMKVQIAELQKREKQYRKASKNIETLTNKVQSPCCCCQQNSASDEIEKIGRELRLENQILKTELLNMKLELKHCLEKVEGPMKQQLQTEKFKCENLQKQLQETSKNMAMSKEAYSHEMNELKMQLCCACNNITELNQMNRRLNDEMAHLDCLCQKLEDDLLKQKVSEAETIKRLTSRKFAESTQQSESEEFKCDSNLDVIARKLSNTIKELAPCEECSKLPAELAGAAKCIKELTDMVRKRKKKSSSRGCCCKSKSSAKIEDFSEEDCCSCCGDGDKEKTVKTILQVPETYVKNNVSSKFNVTGVQSSYFSTKGESPCAKLGTPCFATKGTVMEEEYVDAISEGIPCSQIGTPCEQEKKDVKERVIQVPSGIETSCKAPCSTQAEIEDGISDKARTDGDSIADTSTHPEGEGIRDDTKRLLQEQEMIDLPESEKDDGEVNRTTEIPFEEKRFGPEFPYDVENKAFIISESPAELHVTTTTTQSGILEVITEGPEGTIGTTLTYTPEGNIEVFTEMVEQAEILPDMATDKFNISHRMPRDPTSTHDIDRKIEKFHSKIVTSSNISGPSGPETETPYTPGSSTTNGDLTSKLASSSSGIKPQFFQTPDLTSGKTEELPSDEKVKPIVVSVVEVEVVREPQVFIEPIEKSAVMVYSTQSIPMEKPIHAKEKIVFVEPSEEVERQIEEIEETVTTQESAIRSPVQESLSEGATAFEIRSGDIFTPDQVASEYETRPSEIQPPVVVALEPAVQLVKVKPSTIFPVKSEIGEQIIIVESKVEPDVVKEIPEQVADKIVPSETFSPTGELSPKISVEPTIVLEKEQATPAVDELSEKQIIIVESKVEPDVVVAIPEQVTDKIVPSETFSPTGEPSPKISVEPTIVLEKEQVTPAIDEPSEELIIVVESKVEPDVVEVISEQVSDKIVPSETFSPSGKPGPKISVESTVTLEKEQVTPAIDKPSAGKYETEGMEEKGEQVVEVPYEESTTGEVVLEATLEPATPTRMTRDCSCQSKDQSDQSCQCCECKTVGVTTSGDKETITEKQVEMDKISQETLEETKTDTDSEFMTISEATENAAKESLSPIPEKLSINIEKETTSHDLEKISSATPQEKKEESAIKIDTLREEIIQSVELIEEVPVDDEFVSKESDLEEISKEDQEAPLKDLDHKSSKDQEKESDEIVVKEKLLEKHSELKKTSLEEEKLEKQIGLKRESVDKSIENQLRIDSQVSREVAFDSMKAKERTSANVPDFRKQESILQPLVKQSQIDQETSKGVEFDSSDSKKQSSANDLKLVKEQQSIPDQPEANQQISPEVAVRPFKPQKQSSGKLSQLPVKDDSTVSKDIIKKQPELVEETSIEKTKIREDTAQQELPGKTSEIEAKSEEILVKPSEVIDESTVKVIDLQEVAPDVLQTPTSFTLKTPKEPLTTEVDDLQEKQEVAPIVIQRQISISSKTSKEPSDSKFAIPERLSRIHSGLPREISKIKPESEKILVKPSEVIGASTIEVVDLQRKHEVAPNVLQLQTSVTSKTSKETSDSKFVTPEQSSRDVSVICKAPCRSVATIHMDTPKESEKKLIGDVSSKGLQQTPSSRDDSASCKASCRSISVQSAKRLEREIKEIVAARSDTTTTSSSSSSAARVKEKDKTVPGEVPSIVSQLSDKEHPTIESTKKPRRKRRPKAIDCMKCYCPDPCNCEICTSGRKKLGRAVKSCDCPPHIKTMSPMQMTYSMPPTGHAANCSCNACLCDEPMKRSSVQHSQDRSASDAIKNHYPGCECVDCLCLPQVKKLARTKEAPVVYDKKQVYHFKVKCDTCTNANNARRYLEQQNRSRIPISTTTSNPPRVRSEQRQETAPQVAAADSVYNSIVCDCSQCACTDCPDEAKQPKQQAKAADPEQVTEGSAQCPCDPQIVEQLVQRLKNAEEKLAAVQTSVPPTAAPSEPAVTPAKPDDEEEPCDCVDCVCPGADLMPPKFNAELSKVGLSQKPDSSDSGEQPGGHPPDCSCSECSCPNINDYRSGKPIVPSPTKSPTPPGETPKPSSGAGDENCDCAVCDCPFASKLFTASPAGPAGAATILTEEFKMPSCDCQDCQCSPCADPNKQKPIPQSIESEPGIPDCDCVNCKCSPCADLKKRLTTEQDVPGKEKEKKSEEECDCSKCECTKDDEGVPETISKFTDMPEKVPHPSDCDCDECMCLEEIIQTEGVAQDDKATQPPSGHEGNCSCTECLCKECFVKSIHELGCLCGECLCNPCDKMGIRKETAAKASQLSEQQSHPGGCTCIICACDVCSNPDKQRQTPVVGVAAGDEKEHGSNCKCIECLCQECLKILEPLKHDDGCQCAQCICVDCLKKMQQGDATSQPHITEVSQPDDAEVANTGKGVPTTQSKGVMPSAAQGDHEGNCDCAECLCKPCFKKPSSPEEPCTCPECTCIDCTKKKTDQPVALQTGDKATHSPVCDCEICMCEKEEAEKEIATTKVQPQGGLSLTDPPPFEPLQRLDCQCKEKCTCIICTNERGGNQSTADVPARSLPGVAIAGHPNDYVPPPFEAPVRQECFCQKCSCIYCNKQAPFEKKNIASAKSLPNGNGTSPSGHPIDQVPPAFEPPMRIDCICNKCSCINCNKQAPAQRSVAAQPSIAQMQGTKIKTTVSIQQPPAEVLAAQSKILEAQSTILASSKIHPIGCLCSICKCDPCKQDPNGSINAGVSQGAIVNQSAVISQTIAEHGPGCICPVCICLSCEMTSSVAPESSIAAKTSQLRAAPSTMAEPVHCDCPTCTCTEGGLIKSSILERSAEPVPNVAFDISDPTHSVVIEVGPSIVLKEQSSVIRTADQLLSADTLILPKPDIRQMYPDKPKDCNCSPPCKCNPCQDPKISGIVDPNQIIKPMDASKQLLTVDTLILPNPDITQVVTDPDKPKDCDCLPPCKCQVCQDPKISKIAGPSETVKSMDATKQLLTADALILPKPAITQVDPDKPKDCDCPPPCRCQPCQDPKISKIVGPSETVKSMDNVALVKSIQAANKENCECREQIEEIKRTLEKIKIACHEAEFRSVQNMAQSMGKDITSGLVIGKPFVKQATAFGQTMSGLKMALNNLQAKCKAKDRMIEAMTAELNQRESPDLLNRIMNVSATLPHALDYDPADDVKSLSRSQGEGLTTQVLYGPTEVKDDATAVTSLRCVASKGVEVRTHKHKRKKTSGRKDDCICDNPQIVQTQERHCQKLDLAGFEVVDIRRITDDSLIVKWNAPNNDQVQGYDIYVNGTVATKVMSGSRTSAMMHSLDLSKSVQITIYAVTKCGRVEPPAIAIYEIKS</sequence>
<feature type="compositionally biased region" description="Basic and acidic residues" evidence="2">
    <location>
        <begin position="870"/>
        <end position="880"/>
    </location>
</feature>
<feature type="compositionally biased region" description="Basic and acidic residues" evidence="2">
    <location>
        <begin position="1601"/>
        <end position="1637"/>
    </location>
</feature>
<feature type="compositionally biased region" description="Polar residues" evidence="2">
    <location>
        <begin position="201"/>
        <end position="226"/>
    </location>
</feature>
<feature type="region of interest" description="Disordered" evidence="2">
    <location>
        <begin position="1532"/>
        <end position="1575"/>
    </location>
</feature>
<feature type="coiled-coil region" evidence="1">
    <location>
        <begin position="456"/>
        <end position="493"/>
    </location>
</feature>
<accession>A0ABD1FCB5</accession>
<feature type="domain" description="Fibronectin type-III" evidence="3">
    <location>
        <begin position="3667"/>
        <end position="3753"/>
    </location>
</feature>
<reference evidence="4 5" key="1">
    <citation type="submission" date="2024-05" db="EMBL/GenBank/DDBJ databases">
        <title>Genetic variation in Jamaican populations of the coffee berry borer (Hypothenemus hampei).</title>
        <authorList>
            <person name="Errbii M."/>
            <person name="Myrie A."/>
        </authorList>
    </citation>
    <scope>NUCLEOTIDE SEQUENCE [LARGE SCALE GENOMIC DNA]</scope>
    <source>
        <strain evidence="4">JA-Hopewell-2020-01-JO</strain>
        <tissue evidence="4">Whole body</tissue>
    </source>
</reference>
<evidence type="ECO:0000259" key="3">
    <source>
        <dbReference type="PROSITE" id="PS50853"/>
    </source>
</evidence>